<organism evidence="1 2">
    <name type="scientific">Parastrongyloides trichosuri</name>
    <name type="common">Possum-specific nematode worm</name>
    <dbReference type="NCBI Taxonomy" id="131310"/>
    <lineage>
        <taxon>Eukaryota</taxon>
        <taxon>Metazoa</taxon>
        <taxon>Ecdysozoa</taxon>
        <taxon>Nematoda</taxon>
        <taxon>Chromadorea</taxon>
        <taxon>Rhabditida</taxon>
        <taxon>Tylenchina</taxon>
        <taxon>Panagrolaimomorpha</taxon>
        <taxon>Strongyloidoidea</taxon>
        <taxon>Strongyloididae</taxon>
        <taxon>Parastrongyloides</taxon>
    </lineage>
</organism>
<reference evidence="2" key="1">
    <citation type="submission" date="2016-03" db="UniProtKB">
        <authorList>
            <consortium name="WormBaseParasite"/>
        </authorList>
    </citation>
    <scope>IDENTIFICATION</scope>
</reference>
<evidence type="ECO:0000313" key="1">
    <source>
        <dbReference type="Proteomes" id="UP000038045"/>
    </source>
</evidence>
<dbReference type="WBParaSite" id="PTRK_0000352200.1">
    <property type="protein sequence ID" value="PTRK_0000352200.1"/>
    <property type="gene ID" value="PTRK_0000352200"/>
</dbReference>
<sequence length="236" mass="25208">MRDHAPVDRHPTVAMSQGAVLGGVGGQFVEDHAQRQGAGGRQGDVRPVQAQSPHAMRQGLMLQHRAQVRAFPVALGEQVVGVRQGHQPRLKGFGERAGVLMGAGRLHGDRLNGGQGVLHAMIELVDHQLLPFGGHDDIRHVMPLNKHADHARVLVPDGLIGEVDVAIGGRSVGRMLQAERALPAHDRFPGLVHVVQEVEMTLLAQLGQGVFDGAAQNVAMIDEPVAGLITKLDDMI</sequence>
<accession>A0A0N4Z8C3</accession>
<keyword evidence="1" id="KW-1185">Reference proteome</keyword>
<evidence type="ECO:0000313" key="2">
    <source>
        <dbReference type="WBParaSite" id="PTRK_0000352200.1"/>
    </source>
</evidence>
<dbReference type="AlphaFoldDB" id="A0A0N4Z8C3"/>
<protein>
    <submittedName>
        <fullName evidence="2">ABC transporter ATP-binding protein</fullName>
    </submittedName>
</protein>
<proteinExistence type="predicted"/>
<dbReference type="Proteomes" id="UP000038045">
    <property type="component" value="Unplaced"/>
</dbReference>
<name>A0A0N4Z8C3_PARTI</name>